<comment type="caution">
    <text evidence="3">The sequence shown here is derived from an EMBL/GenBank/DDBJ whole genome shotgun (WGS) entry which is preliminary data.</text>
</comment>
<keyword evidence="2" id="KW-0732">Signal</keyword>
<accession>A0AAD7XFL4</accession>
<evidence type="ECO:0000256" key="2">
    <source>
        <dbReference type="SAM" id="SignalP"/>
    </source>
</evidence>
<proteinExistence type="predicted"/>
<reference evidence="3" key="1">
    <citation type="submission" date="2022-11" db="EMBL/GenBank/DDBJ databases">
        <title>Genome Sequence of Cubamyces cubensis.</title>
        <authorList>
            <person name="Buettner E."/>
        </authorList>
    </citation>
    <scope>NUCLEOTIDE SEQUENCE</scope>
    <source>
        <strain evidence="3">MPL-01</strain>
    </source>
</reference>
<evidence type="ECO:0000313" key="3">
    <source>
        <dbReference type="EMBL" id="KAJ8488579.1"/>
    </source>
</evidence>
<sequence>MLAIARLASLALFALSLFTLAHGASPAARRAATNAERLARGLAPARPRRLYNPSRANVARSAPSGLPGSTQTGKLGIYPAGTSPTLRKRDGSLGFMGAYGLVAPDSTQAWAYSFTEPTSSSTVVELNHAGTPYRLAGVAIRSGPQVTLGPGNTIYLELQNVRSHTDAGTATSVYVYDTYAIGYAQTTIFAIDQTTGKLSVHWVNPDGSVAPQYIILSGTNIYVTGDVSALQTQLGSSAQLNPIDIFFDVPDS</sequence>
<evidence type="ECO:0000313" key="4">
    <source>
        <dbReference type="Proteomes" id="UP001215151"/>
    </source>
</evidence>
<keyword evidence="4" id="KW-1185">Reference proteome</keyword>
<dbReference type="AlphaFoldDB" id="A0AAD7XFL4"/>
<feature type="chain" id="PRO_5042112286" evidence="2">
    <location>
        <begin position="24"/>
        <end position="252"/>
    </location>
</feature>
<name>A0AAD7XFL4_9APHY</name>
<feature type="region of interest" description="Disordered" evidence="1">
    <location>
        <begin position="55"/>
        <end position="81"/>
    </location>
</feature>
<protein>
    <submittedName>
        <fullName evidence="3">Uncharacterized protein</fullName>
    </submittedName>
</protein>
<feature type="signal peptide" evidence="2">
    <location>
        <begin position="1"/>
        <end position="23"/>
    </location>
</feature>
<dbReference type="EMBL" id="JAPEVG010000061">
    <property type="protein sequence ID" value="KAJ8488579.1"/>
    <property type="molecule type" value="Genomic_DNA"/>
</dbReference>
<organism evidence="3 4">
    <name type="scientific">Trametes cubensis</name>
    <dbReference type="NCBI Taxonomy" id="1111947"/>
    <lineage>
        <taxon>Eukaryota</taxon>
        <taxon>Fungi</taxon>
        <taxon>Dikarya</taxon>
        <taxon>Basidiomycota</taxon>
        <taxon>Agaricomycotina</taxon>
        <taxon>Agaricomycetes</taxon>
        <taxon>Polyporales</taxon>
        <taxon>Polyporaceae</taxon>
        <taxon>Trametes</taxon>
    </lineage>
</organism>
<gene>
    <name evidence="3" type="ORF">ONZ51_g3461</name>
</gene>
<evidence type="ECO:0000256" key="1">
    <source>
        <dbReference type="SAM" id="MobiDB-lite"/>
    </source>
</evidence>
<dbReference type="Proteomes" id="UP001215151">
    <property type="component" value="Unassembled WGS sequence"/>
</dbReference>